<dbReference type="GO" id="GO:0051301">
    <property type="term" value="P:cell division"/>
    <property type="evidence" value="ECO:0007669"/>
    <property type="project" value="UniProtKB-KW"/>
</dbReference>
<keyword evidence="13" id="KW-0131">Cell cycle</keyword>
<evidence type="ECO:0000256" key="8">
    <source>
        <dbReference type="ARBA" id="ARBA00022723"/>
    </source>
</evidence>
<evidence type="ECO:0000259" key="17">
    <source>
        <dbReference type="PROSITE" id="PS51793"/>
    </source>
</evidence>
<reference evidence="18" key="1">
    <citation type="thesis" date="2021" institute="BYU ScholarsArchive" country="Provo, UT, USA">
        <title>Applications of and Algorithms for Genome Assembly and Genomic Analyses with an Emphasis on Marine Teleosts.</title>
        <authorList>
            <person name="Pickett B.D."/>
        </authorList>
    </citation>
    <scope>NUCLEOTIDE SEQUENCE</scope>
    <source>
        <strain evidence="18">HI-2016</strain>
    </source>
</reference>
<evidence type="ECO:0000256" key="7">
    <source>
        <dbReference type="ARBA" id="ARBA00022618"/>
    </source>
</evidence>
<sequence>MAGNGKQGLRNVTFITENGAEDDSSLERHYKQVEDDVEAPVVFLLIVNLSCLGCSTGLGRIYTSTPKNLDYKRSLFCLSVENVDCYVLGSSEQKMVEDIEEEPVTLEYRGNVDLQVAKIKALAVSMGQRLLEIEAKLQNIGR</sequence>
<dbReference type="PANTHER" id="PTHR16431">
    <property type="entry name" value="NEUROGENIC PROTEIN MASTERMIND"/>
    <property type="match status" value="1"/>
</dbReference>
<comment type="function">
    <text evidence="1">Required for recruitment of CENPA to centromeres and normal chromosome segregation during mitosis.</text>
</comment>
<keyword evidence="14" id="KW-0137">Centromere</keyword>
<dbReference type="InterPro" id="IPR004910">
    <property type="entry name" value="Yippee/Mis18/Cereblon"/>
</dbReference>
<evidence type="ECO:0000313" key="19">
    <source>
        <dbReference type="Proteomes" id="UP000824540"/>
    </source>
</evidence>
<comment type="similarity">
    <text evidence="16">Belongs to the yippee family.</text>
</comment>
<dbReference type="PROSITE" id="PS51793">
    <property type="entry name" value="MIS18"/>
    <property type="match status" value="1"/>
</dbReference>
<gene>
    <name evidence="18" type="ORF">JZ751_023016</name>
</gene>
<comment type="subcellular location">
    <subcellularLocation>
        <location evidence="3">Chromosome</location>
        <location evidence="3">Centromere</location>
    </subcellularLocation>
    <subcellularLocation>
        <location evidence="2">Nucleus</location>
    </subcellularLocation>
</comment>
<accession>A0A8T2PGU8</accession>
<evidence type="ECO:0000256" key="9">
    <source>
        <dbReference type="ARBA" id="ARBA00022776"/>
    </source>
</evidence>
<keyword evidence="4" id="KW-0158">Chromosome</keyword>
<keyword evidence="19" id="KW-1185">Reference proteome</keyword>
<organism evidence="18 19">
    <name type="scientific">Albula glossodonta</name>
    <name type="common">roundjaw bonefish</name>
    <dbReference type="NCBI Taxonomy" id="121402"/>
    <lineage>
        <taxon>Eukaryota</taxon>
        <taxon>Metazoa</taxon>
        <taxon>Chordata</taxon>
        <taxon>Craniata</taxon>
        <taxon>Vertebrata</taxon>
        <taxon>Euteleostomi</taxon>
        <taxon>Actinopterygii</taxon>
        <taxon>Neopterygii</taxon>
        <taxon>Teleostei</taxon>
        <taxon>Albuliformes</taxon>
        <taxon>Albulidae</taxon>
        <taxon>Albula</taxon>
    </lineage>
</organism>
<dbReference type="InterPro" id="IPR034752">
    <property type="entry name" value="Mis18"/>
</dbReference>
<comment type="subunit">
    <text evidence="15">Homodimer, and heterodimer with OIP5/MIS18B. Identified in a complex containing MIS18A, OIP5/MIS18B, MIS18BP1, RBBP7 and RBBP4.</text>
</comment>
<evidence type="ECO:0000256" key="6">
    <source>
        <dbReference type="ARBA" id="ARBA00022553"/>
    </source>
</evidence>
<dbReference type="EMBL" id="JAFBMS010000006">
    <property type="protein sequence ID" value="KAG9351765.1"/>
    <property type="molecule type" value="Genomic_DNA"/>
</dbReference>
<dbReference type="AlphaFoldDB" id="A0A8T2PGU8"/>
<feature type="domain" description="Mis18" evidence="17">
    <location>
        <begin position="1"/>
        <end position="88"/>
    </location>
</feature>
<keyword evidence="6" id="KW-0597">Phosphoprotein</keyword>
<keyword evidence="11" id="KW-0832">Ubl conjugation</keyword>
<dbReference type="GO" id="GO:0034080">
    <property type="term" value="P:CENP-A containing chromatin assembly"/>
    <property type="evidence" value="ECO:0007669"/>
    <property type="project" value="TreeGrafter"/>
</dbReference>
<keyword evidence="10" id="KW-0862">Zinc</keyword>
<evidence type="ECO:0000256" key="2">
    <source>
        <dbReference type="ARBA" id="ARBA00004123"/>
    </source>
</evidence>
<evidence type="ECO:0000256" key="12">
    <source>
        <dbReference type="ARBA" id="ARBA00023242"/>
    </source>
</evidence>
<keyword evidence="5" id="KW-1017">Isopeptide bond</keyword>
<dbReference type="Pfam" id="PF03226">
    <property type="entry name" value="Yippee-Mis18"/>
    <property type="match status" value="1"/>
</dbReference>
<keyword evidence="8" id="KW-0479">Metal-binding</keyword>
<evidence type="ECO:0000256" key="5">
    <source>
        <dbReference type="ARBA" id="ARBA00022499"/>
    </source>
</evidence>
<evidence type="ECO:0000256" key="14">
    <source>
        <dbReference type="ARBA" id="ARBA00023328"/>
    </source>
</evidence>
<dbReference type="GO" id="GO:0000785">
    <property type="term" value="C:chromatin"/>
    <property type="evidence" value="ECO:0007669"/>
    <property type="project" value="TreeGrafter"/>
</dbReference>
<dbReference type="GO" id="GO:0007059">
    <property type="term" value="P:chromosome segregation"/>
    <property type="evidence" value="ECO:0007669"/>
    <property type="project" value="TreeGrafter"/>
</dbReference>
<evidence type="ECO:0000256" key="4">
    <source>
        <dbReference type="ARBA" id="ARBA00022454"/>
    </source>
</evidence>
<evidence type="ECO:0000256" key="10">
    <source>
        <dbReference type="ARBA" id="ARBA00022833"/>
    </source>
</evidence>
<dbReference type="GO" id="GO:0005634">
    <property type="term" value="C:nucleus"/>
    <property type="evidence" value="ECO:0007669"/>
    <property type="project" value="UniProtKB-SubCell"/>
</dbReference>
<dbReference type="PANTHER" id="PTHR16431:SF2">
    <property type="entry name" value="PROTEIN MIS18-ALPHA"/>
    <property type="match status" value="1"/>
</dbReference>
<evidence type="ECO:0000256" key="15">
    <source>
        <dbReference type="ARBA" id="ARBA00046705"/>
    </source>
</evidence>
<evidence type="ECO:0000256" key="16">
    <source>
        <dbReference type="RuleBase" id="RU110713"/>
    </source>
</evidence>
<evidence type="ECO:0000256" key="11">
    <source>
        <dbReference type="ARBA" id="ARBA00022843"/>
    </source>
</evidence>
<proteinExistence type="inferred from homology"/>
<evidence type="ECO:0000313" key="18">
    <source>
        <dbReference type="EMBL" id="KAG9351765.1"/>
    </source>
</evidence>
<name>A0A8T2PGU8_9TELE</name>
<keyword evidence="7" id="KW-0132">Cell division</keyword>
<protein>
    <recommendedName>
        <fullName evidence="16">Protein yippee-like</fullName>
    </recommendedName>
</protein>
<evidence type="ECO:0000256" key="3">
    <source>
        <dbReference type="ARBA" id="ARBA00004584"/>
    </source>
</evidence>
<dbReference type="GO" id="GO:0000775">
    <property type="term" value="C:chromosome, centromeric region"/>
    <property type="evidence" value="ECO:0007669"/>
    <property type="project" value="UniProtKB-SubCell"/>
</dbReference>
<dbReference type="OrthoDB" id="74210at2759"/>
<comment type="caution">
    <text evidence="18">The sequence shown here is derived from an EMBL/GenBank/DDBJ whole genome shotgun (WGS) entry which is preliminary data.</text>
</comment>
<evidence type="ECO:0000256" key="13">
    <source>
        <dbReference type="ARBA" id="ARBA00023306"/>
    </source>
</evidence>
<keyword evidence="9" id="KW-0498">Mitosis</keyword>
<evidence type="ECO:0000256" key="1">
    <source>
        <dbReference type="ARBA" id="ARBA00003694"/>
    </source>
</evidence>
<dbReference type="GO" id="GO:0046872">
    <property type="term" value="F:metal ion binding"/>
    <property type="evidence" value="ECO:0007669"/>
    <property type="project" value="UniProtKB-KW"/>
</dbReference>
<keyword evidence="12" id="KW-0539">Nucleus</keyword>
<dbReference type="Proteomes" id="UP000824540">
    <property type="component" value="Unassembled WGS sequence"/>
</dbReference>